<evidence type="ECO:0000256" key="1">
    <source>
        <dbReference type="ARBA" id="ARBA00004196"/>
    </source>
</evidence>
<name>A0ABV7TBP4_9RHOB</name>
<dbReference type="RefSeq" id="WP_386734179.1">
    <property type="nucleotide sequence ID" value="NZ_JBHRXI010000003.1"/>
</dbReference>
<comment type="caution">
    <text evidence="7">The sequence shown here is derived from an EMBL/GenBank/DDBJ whole genome shotgun (WGS) entry which is preliminary data.</text>
</comment>
<dbReference type="SUPFAM" id="SSF81296">
    <property type="entry name" value="E set domains"/>
    <property type="match status" value="1"/>
</dbReference>
<keyword evidence="2" id="KW-0479">Metal-binding</keyword>
<dbReference type="PANTHER" id="PTHR34820">
    <property type="entry name" value="INNER MEMBRANE PROTEIN YEBZ"/>
    <property type="match status" value="1"/>
</dbReference>
<dbReference type="Proteomes" id="UP001595629">
    <property type="component" value="Unassembled WGS sequence"/>
</dbReference>
<evidence type="ECO:0000313" key="7">
    <source>
        <dbReference type="EMBL" id="MFC3613006.1"/>
    </source>
</evidence>
<dbReference type="Gene3D" id="2.60.40.1220">
    <property type="match status" value="1"/>
</dbReference>
<dbReference type="InterPro" id="IPR014755">
    <property type="entry name" value="Cu-Rt/internalin_Ig-like"/>
</dbReference>
<dbReference type="InterPro" id="IPR032694">
    <property type="entry name" value="CopC/D"/>
</dbReference>
<keyword evidence="3 5" id="KW-0732">Signal</keyword>
<evidence type="ECO:0000256" key="4">
    <source>
        <dbReference type="ARBA" id="ARBA00023008"/>
    </source>
</evidence>
<evidence type="ECO:0000259" key="6">
    <source>
        <dbReference type="Pfam" id="PF04234"/>
    </source>
</evidence>
<dbReference type="InterPro" id="IPR014756">
    <property type="entry name" value="Ig_E-set"/>
</dbReference>
<dbReference type="Pfam" id="PF04234">
    <property type="entry name" value="CopC"/>
    <property type="match status" value="1"/>
</dbReference>
<gene>
    <name evidence="7" type="ORF">ACFORG_04475</name>
</gene>
<dbReference type="EMBL" id="JBHRXI010000003">
    <property type="protein sequence ID" value="MFC3613006.1"/>
    <property type="molecule type" value="Genomic_DNA"/>
</dbReference>
<sequence length="118" mass="12469">MTKARGLISAMFAVALVTSAAFAHSSKEATVPTDGAILETPPESIEMTLDSPMRVTMVRLTDSTGTGMDLQRSDDMAPVTQFKAVPATLGKGAYTVEWRGLSGDGHPMQGSFSFEIAD</sequence>
<feature type="chain" id="PRO_5045376917" evidence="5">
    <location>
        <begin position="24"/>
        <end position="118"/>
    </location>
</feature>
<feature type="signal peptide" evidence="5">
    <location>
        <begin position="1"/>
        <end position="23"/>
    </location>
</feature>
<accession>A0ABV7TBP4</accession>
<dbReference type="PANTHER" id="PTHR34820:SF4">
    <property type="entry name" value="INNER MEMBRANE PROTEIN YEBZ"/>
    <property type="match status" value="1"/>
</dbReference>
<evidence type="ECO:0000256" key="3">
    <source>
        <dbReference type="ARBA" id="ARBA00022729"/>
    </source>
</evidence>
<keyword evidence="4" id="KW-0186">Copper</keyword>
<reference evidence="8" key="1">
    <citation type="journal article" date="2019" name="Int. J. Syst. Evol. Microbiol.">
        <title>The Global Catalogue of Microorganisms (GCM) 10K type strain sequencing project: providing services to taxonomists for standard genome sequencing and annotation.</title>
        <authorList>
            <consortium name="The Broad Institute Genomics Platform"/>
            <consortium name="The Broad Institute Genome Sequencing Center for Infectious Disease"/>
            <person name="Wu L."/>
            <person name="Ma J."/>
        </authorList>
    </citation>
    <scope>NUCLEOTIDE SEQUENCE [LARGE SCALE GENOMIC DNA]</scope>
    <source>
        <strain evidence="8">KCTC 42911</strain>
    </source>
</reference>
<organism evidence="7 8">
    <name type="scientific">Lutimaribacter marinistellae</name>
    <dbReference type="NCBI Taxonomy" id="1820329"/>
    <lineage>
        <taxon>Bacteria</taxon>
        <taxon>Pseudomonadati</taxon>
        <taxon>Pseudomonadota</taxon>
        <taxon>Alphaproteobacteria</taxon>
        <taxon>Rhodobacterales</taxon>
        <taxon>Roseobacteraceae</taxon>
        <taxon>Lutimaribacter</taxon>
    </lineage>
</organism>
<feature type="domain" description="CopC" evidence="6">
    <location>
        <begin position="24"/>
        <end position="116"/>
    </location>
</feature>
<evidence type="ECO:0000313" key="8">
    <source>
        <dbReference type="Proteomes" id="UP001595629"/>
    </source>
</evidence>
<proteinExistence type="predicted"/>
<protein>
    <submittedName>
        <fullName evidence="7">Copper resistance protein CopC</fullName>
    </submittedName>
</protein>
<dbReference type="InterPro" id="IPR007348">
    <property type="entry name" value="CopC_dom"/>
</dbReference>
<comment type="subcellular location">
    <subcellularLocation>
        <location evidence="1">Cell envelope</location>
    </subcellularLocation>
</comment>
<evidence type="ECO:0000256" key="2">
    <source>
        <dbReference type="ARBA" id="ARBA00022723"/>
    </source>
</evidence>
<evidence type="ECO:0000256" key="5">
    <source>
        <dbReference type="SAM" id="SignalP"/>
    </source>
</evidence>
<keyword evidence="8" id="KW-1185">Reference proteome</keyword>